<gene>
    <name evidence="2" type="ORF">SAMN05421833_101378</name>
</gene>
<proteinExistence type="predicted"/>
<dbReference type="Pfam" id="PF02325">
    <property type="entry name" value="CCB3_YggT"/>
    <property type="match status" value="1"/>
</dbReference>
<organism evidence="2 3">
    <name type="scientific">Microbispora rosea</name>
    <dbReference type="NCBI Taxonomy" id="58117"/>
    <lineage>
        <taxon>Bacteria</taxon>
        <taxon>Bacillati</taxon>
        <taxon>Actinomycetota</taxon>
        <taxon>Actinomycetes</taxon>
        <taxon>Streptosporangiales</taxon>
        <taxon>Streptosporangiaceae</taxon>
        <taxon>Microbispora</taxon>
    </lineage>
</organism>
<reference evidence="3" key="1">
    <citation type="submission" date="2017-01" db="EMBL/GenBank/DDBJ databases">
        <authorList>
            <person name="Varghese N."/>
            <person name="Submissions S."/>
        </authorList>
    </citation>
    <scope>NUCLEOTIDE SEQUENCE [LARGE SCALE GENOMIC DNA]</scope>
    <source>
        <strain evidence="3">ATCC 12950</strain>
    </source>
</reference>
<dbReference type="Proteomes" id="UP000186096">
    <property type="component" value="Unassembled WGS sequence"/>
</dbReference>
<evidence type="ECO:0000256" key="1">
    <source>
        <dbReference type="SAM" id="Phobius"/>
    </source>
</evidence>
<keyword evidence="1" id="KW-1133">Transmembrane helix</keyword>
<sequence>MTGLAVPVWPGDGWTEGRRGSTVGIISEILVIALTLFLVLLIGRMIIDTVQAFARAWRPTGVVLVLAEVVYTVTDPPLKFLRRFIPPLRLGTVAFDLSFTVLFIVVLVLIQVVNALR</sequence>
<dbReference type="GO" id="GO:0016020">
    <property type="term" value="C:membrane"/>
    <property type="evidence" value="ECO:0007669"/>
    <property type="project" value="InterPro"/>
</dbReference>
<dbReference type="InterPro" id="IPR003425">
    <property type="entry name" value="CCB3/YggT"/>
</dbReference>
<feature type="transmembrane region" description="Helical" evidence="1">
    <location>
        <begin position="55"/>
        <end position="73"/>
    </location>
</feature>
<accession>A0A1N6RG77</accession>
<protein>
    <submittedName>
        <fullName evidence="2">YggT family protein</fullName>
    </submittedName>
</protein>
<feature type="transmembrane region" description="Helical" evidence="1">
    <location>
        <begin position="20"/>
        <end position="43"/>
    </location>
</feature>
<dbReference type="AlphaFoldDB" id="A0A1N6RG77"/>
<evidence type="ECO:0000313" key="2">
    <source>
        <dbReference type="EMBL" id="SIQ27898.1"/>
    </source>
</evidence>
<feature type="transmembrane region" description="Helical" evidence="1">
    <location>
        <begin position="93"/>
        <end position="116"/>
    </location>
</feature>
<keyword evidence="1" id="KW-0472">Membrane</keyword>
<evidence type="ECO:0000313" key="3">
    <source>
        <dbReference type="Proteomes" id="UP000186096"/>
    </source>
</evidence>
<name>A0A1N6RG77_9ACTN</name>
<dbReference type="STRING" id="58117.SAMN05421833_101378"/>
<keyword evidence="3" id="KW-1185">Reference proteome</keyword>
<keyword evidence="1" id="KW-0812">Transmembrane</keyword>
<dbReference type="EMBL" id="FTNI01000001">
    <property type="protein sequence ID" value="SIQ27898.1"/>
    <property type="molecule type" value="Genomic_DNA"/>
</dbReference>